<feature type="compositionally biased region" description="Basic residues" evidence="1">
    <location>
        <begin position="77"/>
        <end position="89"/>
    </location>
</feature>
<comment type="caution">
    <text evidence="2">The sequence shown here is derived from an EMBL/GenBank/DDBJ whole genome shotgun (WGS) entry which is preliminary data.</text>
</comment>
<keyword evidence="3" id="KW-1185">Reference proteome</keyword>
<sequence length="89" mass="9208">MPKNTAQGAIAFSGSVAGTTGLVAVGWATDCAMAGLLWEFASHLGGAQDDGHGSDSPGAQGLPEYSGATVPDSHRLPSYRRRYRTDRTA</sequence>
<accession>A0ABP7KE82</accession>
<evidence type="ECO:0000313" key="3">
    <source>
        <dbReference type="Proteomes" id="UP001501563"/>
    </source>
</evidence>
<dbReference type="EMBL" id="BAAAZA010000012">
    <property type="protein sequence ID" value="GAA3874702.1"/>
    <property type="molecule type" value="Genomic_DNA"/>
</dbReference>
<gene>
    <name evidence="2" type="ORF">GCM10022207_45580</name>
</gene>
<protein>
    <submittedName>
        <fullName evidence="2">Uncharacterized protein</fullName>
    </submittedName>
</protein>
<feature type="region of interest" description="Disordered" evidence="1">
    <location>
        <begin position="47"/>
        <end position="89"/>
    </location>
</feature>
<proteinExistence type="predicted"/>
<name>A0ABP7KE82_9ACTN</name>
<reference evidence="3" key="1">
    <citation type="journal article" date="2019" name="Int. J. Syst. Evol. Microbiol.">
        <title>The Global Catalogue of Microorganisms (GCM) 10K type strain sequencing project: providing services to taxonomists for standard genome sequencing and annotation.</title>
        <authorList>
            <consortium name="The Broad Institute Genomics Platform"/>
            <consortium name="The Broad Institute Genome Sequencing Center for Infectious Disease"/>
            <person name="Wu L."/>
            <person name="Ma J."/>
        </authorList>
    </citation>
    <scope>NUCLEOTIDE SEQUENCE [LARGE SCALE GENOMIC DNA]</scope>
    <source>
        <strain evidence="3">JCM 16578</strain>
    </source>
</reference>
<organism evidence="2 3">
    <name type="scientific">Streptomyces lannensis</name>
    <dbReference type="NCBI Taxonomy" id="766498"/>
    <lineage>
        <taxon>Bacteria</taxon>
        <taxon>Bacillati</taxon>
        <taxon>Actinomycetota</taxon>
        <taxon>Actinomycetes</taxon>
        <taxon>Kitasatosporales</taxon>
        <taxon>Streptomycetaceae</taxon>
        <taxon>Streptomyces</taxon>
    </lineage>
</organism>
<evidence type="ECO:0000256" key="1">
    <source>
        <dbReference type="SAM" id="MobiDB-lite"/>
    </source>
</evidence>
<evidence type="ECO:0000313" key="2">
    <source>
        <dbReference type="EMBL" id="GAA3874702.1"/>
    </source>
</evidence>
<dbReference type="Proteomes" id="UP001501563">
    <property type="component" value="Unassembled WGS sequence"/>
</dbReference>